<dbReference type="PROSITE" id="PS00211">
    <property type="entry name" value="ABC_TRANSPORTER_1"/>
    <property type="match status" value="1"/>
</dbReference>
<evidence type="ECO:0000256" key="6">
    <source>
        <dbReference type="ARBA" id="ARBA00022840"/>
    </source>
</evidence>
<comment type="similarity">
    <text evidence="9">Belongs to the ABC transporter superfamily. Lipid exporter (TC 3.A.1.106) family.</text>
</comment>
<dbReference type="Pfam" id="PF00005">
    <property type="entry name" value="ABC_tran"/>
    <property type="match status" value="1"/>
</dbReference>
<dbReference type="GO" id="GO:0005886">
    <property type="term" value="C:plasma membrane"/>
    <property type="evidence" value="ECO:0007669"/>
    <property type="project" value="UniProtKB-SubCell"/>
</dbReference>
<evidence type="ECO:0000313" key="12">
    <source>
        <dbReference type="EMBL" id="SDJ53197.1"/>
    </source>
</evidence>
<feature type="domain" description="ABC transporter" evidence="11">
    <location>
        <begin position="359"/>
        <end position="602"/>
    </location>
</feature>
<evidence type="ECO:0000256" key="2">
    <source>
        <dbReference type="ARBA" id="ARBA00022448"/>
    </source>
</evidence>
<dbReference type="FunFam" id="3.40.50.300:FF:000299">
    <property type="entry name" value="ABC transporter ATP-binding protein/permease"/>
    <property type="match status" value="1"/>
</dbReference>
<gene>
    <name evidence="12" type="ORF">SAMN04488074_102303</name>
</gene>
<dbReference type="SUPFAM" id="SSF90123">
    <property type="entry name" value="ABC transporter transmembrane region"/>
    <property type="match status" value="1"/>
</dbReference>
<dbReference type="InterPro" id="IPR036640">
    <property type="entry name" value="ABC1_TM_sf"/>
</dbReference>
<dbReference type="Proteomes" id="UP000199682">
    <property type="component" value="Unassembled WGS sequence"/>
</dbReference>
<dbReference type="GO" id="GO:0005524">
    <property type="term" value="F:ATP binding"/>
    <property type="evidence" value="ECO:0007669"/>
    <property type="project" value="UniProtKB-KW"/>
</dbReference>
<evidence type="ECO:0000256" key="3">
    <source>
        <dbReference type="ARBA" id="ARBA00022475"/>
    </source>
</evidence>
<comment type="subcellular location">
    <subcellularLocation>
        <location evidence="1">Cell membrane</location>
        <topology evidence="1">Multi-pass membrane protein</topology>
    </subcellularLocation>
</comment>
<evidence type="ECO:0000256" key="10">
    <source>
        <dbReference type="SAM" id="Phobius"/>
    </source>
</evidence>
<evidence type="ECO:0000256" key="7">
    <source>
        <dbReference type="ARBA" id="ARBA00022989"/>
    </source>
</evidence>
<dbReference type="GO" id="GO:0034040">
    <property type="term" value="F:ATPase-coupled lipid transmembrane transporter activity"/>
    <property type="evidence" value="ECO:0007669"/>
    <property type="project" value="TreeGrafter"/>
</dbReference>
<dbReference type="InterPro" id="IPR039421">
    <property type="entry name" value="Type_1_exporter"/>
</dbReference>
<keyword evidence="6 12" id="KW-0067">ATP-binding</keyword>
<dbReference type="SUPFAM" id="SSF52540">
    <property type="entry name" value="P-loop containing nucleoside triphosphate hydrolases"/>
    <property type="match status" value="1"/>
</dbReference>
<protein>
    <submittedName>
        <fullName evidence="12">ATP-binding cassette, subfamily B</fullName>
    </submittedName>
</protein>
<feature type="transmembrane region" description="Helical" evidence="10">
    <location>
        <begin position="166"/>
        <end position="191"/>
    </location>
</feature>
<keyword evidence="7 10" id="KW-1133">Transmembrane helix</keyword>
<dbReference type="RefSeq" id="WP_090004782.1">
    <property type="nucleotide sequence ID" value="NZ_FNET01000002.1"/>
</dbReference>
<accession>A0A1G8UHU9</accession>
<keyword evidence="8 10" id="KW-0472">Membrane</keyword>
<evidence type="ECO:0000256" key="8">
    <source>
        <dbReference type="ARBA" id="ARBA00023136"/>
    </source>
</evidence>
<dbReference type="InterPro" id="IPR027417">
    <property type="entry name" value="P-loop_NTPase"/>
</dbReference>
<proteinExistence type="inferred from homology"/>
<dbReference type="InterPro" id="IPR003593">
    <property type="entry name" value="AAA+_ATPase"/>
</dbReference>
<evidence type="ECO:0000256" key="1">
    <source>
        <dbReference type="ARBA" id="ARBA00004651"/>
    </source>
</evidence>
<keyword evidence="2" id="KW-0813">Transport</keyword>
<dbReference type="GO" id="GO:0016887">
    <property type="term" value="F:ATP hydrolysis activity"/>
    <property type="evidence" value="ECO:0007669"/>
    <property type="project" value="InterPro"/>
</dbReference>
<dbReference type="PANTHER" id="PTHR24221:SF646">
    <property type="entry name" value="HAEMOLYSIN SECRETION ATP-BINDING PROTEIN"/>
    <property type="match status" value="1"/>
</dbReference>
<dbReference type="Gene3D" id="3.40.50.300">
    <property type="entry name" value="P-loop containing nucleotide triphosphate hydrolases"/>
    <property type="match status" value="1"/>
</dbReference>
<organism evidence="12 13">
    <name type="scientific">Lentzea albidocapillata subsp. violacea</name>
    <dbReference type="NCBI Taxonomy" id="128104"/>
    <lineage>
        <taxon>Bacteria</taxon>
        <taxon>Bacillati</taxon>
        <taxon>Actinomycetota</taxon>
        <taxon>Actinomycetes</taxon>
        <taxon>Pseudonocardiales</taxon>
        <taxon>Pseudonocardiaceae</taxon>
        <taxon>Lentzea</taxon>
    </lineage>
</organism>
<dbReference type="InterPro" id="IPR003439">
    <property type="entry name" value="ABC_transporter-like_ATP-bd"/>
</dbReference>
<dbReference type="EMBL" id="FNET01000002">
    <property type="protein sequence ID" value="SDJ53197.1"/>
    <property type="molecule type" value="Genomic_DNA"/>
</dbReference>
<sequence>MPNPLHNLPPTAKGILAVLRVLPRVSRPRTVLLAGGVVVGAVLPIGIAVLTGLLIGAIPAAARDGADSAAAGRVGTLLVAVAITILVERLTSPLLRAAVSTLGRDLDRYLQEIVLTALGKPRGIAHLEDSDVLDEVRIVRGLGMSAHRPGQTVEALPEVLTSWLRAIGSAAVLTWFHWWLGLAWLVIWPIIVYRMQRDYLRVGEEGFGQSAQLRQAEYARDLALDPGPAKEVRLWGALDWLVTRFDTLWQAGIGPIRRARRPRPGMVLGSASAILVINVLSYGLLAYAAVQGNLTLAALAVFVEALANANEYAVGDEHLYLSNAAVTVPKLLSLEKRLADGAPPQSGLPVGAEVPSQEIRYEGVSFRYPSGERDVLRGLDLVIPAGQSLAIVGDNGAGKTSLVKLLAGFYEPTGGKISVDGADLAGLDPEEWRRRVAVLFQDFTRYHLPVRDNIGLGAVEHAGDEDMLRRAAERAGIGDLIESLPNGWDTVLSQTYSDGVDLSGGQWQRVALARAMFAVEAGAKVLVLDEPAAALDVRAEAELYERFLDLTQGLTTIIISHRFSTVRRADRIVVVSDGRVIEAGGHDELIDRDGRYAHLFRLQAERFQPTGGGTDA</sequence>
<dbReference type="AlphaFoldDB" id="A0A1G8UHU9"/>
<evidence type="ECO:0000259" key="11">
    <source>
        <dbReference type="PROSITE" id="PS50893"/>
    </source>
</evidence>
<keyword evidence="3" id="KW-1003">Cell membrane</keyword>
<feature type="transmembrane region" description="Helical" evidence="10">
    <location>
        <begin position="267"/>
        <end position="290"/>
    </location>
</feature>
<dbReference type="SMART" id="SM00382">
    <property type="entry name" value="AAA"/>
    <property type="match status" value="1"/>
</dbReference>
<evidence type="ECO:0000256" key="4">
    <source>
        <dbReference type="ARBA" id="ARBA00022692"/>
    </source>
</evidence>
<evidence type="ECO:0000256" key="5">
    <source>
        <dbReference type="ARBA" id="ARBA00022741"/>
    </source>
</evidence>
<feature type="transmembrane region" description="Helical" evidence="10">
    <location>
        <begin position="31"/>
        <end position="58"/>
    </location>
</feature>
<keyword evidence="5" id="KW-0547">Nucleotide-binding</keyword>
<dbReference type="PANTHER" id="PTHR24221">
    <property type="entry name" value="ATP-BINDING CASSETTE SUB-FAMILY B"/>
    <property type="match status" value="1"/>
</dbReference>
<dbReference type="Gene3D" id="1.20.1560.10">
    <property type="entry name" value="ABC transporter type 1, transmembrane domain"/>
    <property type="match status" value="1"/>
</dbReference>
<feature type="transmembrane region" description="Helical" evidence="10">
    <location>
        <begin position="70"/>
        <end position="87"/>
    </location>
</feature>
<reference evidence="13" key="1">
    <citation type="submission" date="2016-10" db="EMBL/GenBank/DDBJ databases">
        <authorList>
            <person name="Varghese N."/>
            <person name="Submissions S."/>
        </authorList>
    </citation>
    <scope>NUCLEOTIDE SEQUENCE [LARGE SCALE GENOMIC DNA]</scope>
    <source>
        <strain evidence="13">DSM 44796</strain>
    </source>
</reference>
<keyword evidence="4 10" id="KW-0812">Transmembrane</keyword>
<evidence type="ECO:0000256" key="9">
    <source>
        <dbReference type="ARBA" id="ARBA00061644"/>
    </source>
</evidence>
<dbReference type="InterPro" id="IPR017871">
    <property type="entry name" value="ABC_transporter-like_CS"/>
</dbReference>
<name>A0A1G8UHU9_9PSEU</name>
<evidence type="ECO:0000313" key="13">
    <source>
        <dbReference type="Proteomes" id="UP000199682"/>
    </source>
</evidence>
<dbReference type="PROSITE" id="PS50893">
    <property type="entry name" value="ABC_TRANSPORTER_2"/>
    <property type="match status" value="1"/>
</dbReference>